<evidence type="ECO:0000313" key="1">
    <source>
        <dbReference type="EMBL" id="VVP34952.1"/>
    </source>
</evidence>
<proteinExistence type="predicted"/>
<name>A0A5E7NCN4_PSEFL</name>
<reference evidence="1 2" key="1">
    <citation type="submission" date="2019-09" db="EMBL/GenBank/DDBJ databases">
        <authorList>
            <person name="Chandra G."/>
            <person name="Truman W A."/>
        </authorList>
    </citation>
    <scope>NUCLEOTIDE SEQUENCE [LARGE SCALE GENOMIC DNA]</scope>
    <source>
        <strain evidence="1">PS896</strain>
    </source>
</reference>
<evidence type="ECO:0000313" key="2">
    <source>
        <dbReference type="Proteomes" id="UP000377224"/>
    </source>
</evidence>
<dbReference type="EMBL" id="CABVIN010000007">
    <property type="protein sequence ID" value="VVP34952.1"/>
    <property type="molecule type" value="Genomic_DNA"/>
</dbReference>
<gene>
    <name evidence="1" type="ORF">PS896_04549</name>
</gene>
<dbReference type="Proteomes" id="UP000377224">
    <property type="component" value="Unassembled WGS sequence"/>
</dbReference>
<accession>A0A5E7NCN4</accession>
<dbReference type="AlphaFoldDB" id="A0A5E7NCN4"/>
<dbReference type="RefSeq" id="WP_122660798.1">
    <property type="nucleotide sequence ID" value="NZ_CABVIN010000007.1"/>
</dbReference>
<sequence>MSLIYQDPSISHDEANRLLANGTTANVVAALTSIGLNEVDRVWAQDICLKHLFNETEAIVASAATALGHIARRHGEIDTETVLPALERAKGKFPSLVGIIEDTLDDIGAFT</sequence>
<dbReference type="InterPro" id="IPR049796">
    <property type="entry name" value="CdiI_Ct-like"/>
</dbReference>
<protein>
    <recommendedName>
        <fullName evidence="3">HEAT repeat domain-containing protein</fullName>
    </recommendedName>
</protein>
<organism evidence="1 2">
    <name type="scientific">Pseudomonas fluorescens</name>
    <dbReference type="NCBI Taxonomy" id="294"/>
    <lineage>
        <taxon>Bacteria</taxon>
        <taxon>Pseudomonadati</taxon>
        <taxon>Pseudomonadota</taxon>
        <taxon>Gammaproteobacteria</taxon>
        <taxon>Pseudomonadales</taxon>
        <taxon>Pseudomonadaceae</taxon>
        <taxon>Pseudomonas</taxon>
    </lineage>
</organism>
<dbReference type="CDD" id="cd20694">
    <property type="entry name" value="CdiI_Ct-like"/>
    <property type="match status" value="1"/>
</dbReference>
<evidence type="ECO:0008006" key="3">
    <source>
        <dbReference type="Google" id="ProtNLM"/>
    </source>
</evidence>